<evidence type="ECO:0000256" key="3">
    <source>
        <dbReference type="ARBA" id="ARBA00022824"/>
    </source>
</evidence>
<dbReference type="GeneID" id="30034591"/>
<evidence type="ECO:0000259" key="7">
    <source>
        <dbReference type="PROSITE" id="PS51914"/>
    </source>
</evidence>
<keyword evidence="2 6" id="KW-0732">Signal</keyword>
<evidence type="ECO:0000256" key="5">
    <source>
        <dbReference type="SAM" id="Coils"/>
    </source>
</evidence>
<dbReference type="GO" id="GO:0006491">
    <property type="term" value="P:N-glycan processing"/>
    <property type="evidence" value="ECO:0007669"/>
    <property type="project" value="TreeGrafter"/>
</dbReference>
<dbReference type="SUPFAM" id="SSF50911">
    <property type="entry name" value="Mannose 6-phosphate receptor domain"/>
    <property type="match status" value="1"/>
</dbReference>
<evidence type="ECO:0000313" key="9">
    <source>
        <dbReference type="Proteomes" id="UP000189580"/>
    </source>
</evidence>
<dbReference type="InterPro" id="IPR039794">
    <property type="entry name" value="Gtb1-like"/>
</dbReference>
<dbReference type="Pfam" id="PF12999">
    <property type="entry name" value="PRKCSH-like"/>
    <property type="match status" value="1"/>
</dbReference>
<feature type="signal peptide" evidence="6">
    <location>
        <begin position="1"/>
        <end position="22"/>
    </location>
</feature>
<protein>
    <recommendedName>
        <fullName evidence="1">Glucosidase 2 subunit beta</fullName>
    </recommendedName>
</protein>
<dbReference type="InterPro" id="IPR028146">
    <property type="entry name" value="PRKCSH_N"/>
</dbReference>
<dbReference type="OrthoDB" id="28322at2759"/>
<feature type="coiled-coil region" evidence="5">
    <location>
        <begin position="224"/>
        <end position="258"/>
    </location>
</feature>
<organism evidence="8 9">
    <name type="scientific">Sugiyamaella lignohabitans</name>
    <dbReference type="NCBI Taxonomy" id="796027"/>
    <lineage>
        <taxon>Eukaryota</taxon>
        <taxon>Fungi</taxon>
        <taxon>Dikarya</taxon>
        <taxon>Ascomycota</taxon>
        <taxon>Saccharomycotina</taxon>
        <taxon>Dipodascomycetes</taxon>
        <taxon>Dipodascales</taxon>
        <taxon>Trichomonascaceae</taxon>
        <taxon>Sugiyamaella</taxon>
    </lineage>
</organism>
<evidence type="ECO:0000256" key="2">
    <source>
        <dbReference type="ARBA" id="ARBA00022729"/>
    </source>
</evidence>
<evidence type="ECO:0000256" key="6">
    <source>
        <dbReference type="SAM" id="SignalP"/>
    </source>
</evidence>
<evidence type="ECO:0000256" key="1">
    <source>
        <dbReference type="ARBA" id="ARBA00022387"/>
    </source>
</evidence>
<reference evidence="8 9" key="1">
    <citation type="submission" date="2016-02" db="EMBL/GenBank/DDBJ databases">
        <title>Complete genome sequence and transcriptome regulation of the pentose utilising yeast Sugiyamaella lignohabitans.</title>
        <authorList>
            <person name="Bellasio M."/>
            <person name="Peymann A."/>
            <person name="Valli M."/>
            <person name="Sipitzky M."/>
            <person name="Graf A."/>
            <person name="Sauer M."/>
            <person name="Marx H."/>
            <person name="Mattanovich D."/>
        </authorList>
    </citation>
    <scope>NUCLEOTIDE SEQUENCE [LARGE SCALE GENOMIC DNA]</scope>
    <source>
        <strain evidence="8 9">CBS 10342</strain>
    </source>
</reference>
<dbReference type="Gene3D" id="2.70.130.10">
    <property type="entry name" value="Mannose-6-phosphate receptor binding domain"/>
    <property type="match status" value="1"/>
</dbReference>
<dbReference type="RefSeq" id="XP_018737513.1">
    <property type="nucleotide sequence ID" value="XM_018879613.1"/>
</dbReference>
<dbReference type="Pfam" id="PF13015">
    <property type="entry name" value="PRKCSH_1"/>
    <property type="match status" value="1"/>
</dbReference>
<dbReference type="PANTHER" id="PTHR12630:SF1">
    <property type="entry name" value="GLUCOSIDASE 2 SUBUNIT BETA"/>
    <property type="match status" value="1"/>
</dbReference>
<dbReference type="KEGG" id="slb:AWJ20_2656"/>
<dbReference type="InterPro" id="IPR044865">
    <property type="entry name" value="MRH_dom"/>
</dbReference>
<keyword evidence="3" id="KW-0256">Endoplasmic reticulum</keyword>
<dbReference type="EMBL" id="CP014503">
    <property type="protein sequence ID" value="ANB15036.1"/>
    <property type="molecule type" value="Genomic_DNA"/>
</dbReference>
<feature type="domain" description="MRH" evidence="7">
    <location>
        <begin position="427"/>
        <end position="524"/>
    </location>
</feature>
<evidence type="ECO:0000313" key="8">
    <source>
        <dbReference type="EMBL" id="ANB15036.1"/>
    </source>
</evidence>
<feature type="coiled-coil region" evidence="5">
    <location>
        <begin position="384"/>
        <end position="411"/>
    </location>
</feature>
<dbReference type="Proteomes" id="UP000189580">
    <property type="component" value="Chromosome b"/>
</dbReference>
<keyword evidence="9" id="KW-1185">Reference proteome</keyword>
<feature type="chain" id="PRO_5007822794" description="Glucosidase 2 subunit beta" evidence="6">
    <location>
        <begin position="23"/>
        <end position="537"/>
    </location>
</feature>
<accession>A0A161HY00</accession>
<sequence length="537" mass="59622">MRVFGLSISAFTALTLASSAWGLRGLPKENESLYKPDENGNWACLGHPDIVISFDKINDDYCDCPDGSDEPGTSACAAVAPPGGGFFCENPGHFPGVLPYNRVDDGACDYDICCDGSDEKEGVCINKCQEIHDEYIKVLKSQQDALERGLQARQKLVAQAATARDEQQKEIVKKEKELKEKQTFLESRQEILDRLVETQEQDVSSGKVSKSKSPEAIEKVAIKLEDLKRSYGEFASRLQAAESDRSQLDRIFEQLKDTYNPNFNDPAVKDSIRSWEEVKSNSQLSSDASSVNLDTESLAALIQELHEYRDESSAVLERQQSIAKGGTFFKILSLFVPSSSQQLLASYLYELKVWLARQGLAAYPPMDHPGSGHQAGEYSESIEIRDARKVVENIQNEINDIQSAIETSLSDLSADYGQNDVLRALRNVCVENPVGEYDYEVCFFGQASQKGKGSNTNLGTYSSLKRESDHFVMTFENGARCWNGPIRRAQVNVYCGSVSEISTVSEPEKCEYFFKMTSPAACDPNLKVDVEITHSDL</sequence>
<dbReference type="AlphaFoldDB" id="A0A161HY00"/>
<dbReference type="InterPro" id="IPR036607">
    <property type="entry name" value="PRKCSH"/>
</dbReference>
<keyword evidence="4" id="KW-1015">Disulfide bond</keyword>
<dbReference type="InterPro" id="IPR009011">
    <property type="entry name" value="Man6P_isomerase_rcpt-bd_dom_sf"/>
</dbReference>
<dbReference type="PROSITE" id="PS51914">
    <property type="entry name" value="MRH"/>
    <property type="match status" value="1"/>
</dbReference>
<proteinExistence type="predicted"/>
<name>A0A161HY00_9ASCO</name>
<keyword evidence="5" id="KW-0175">Coiled coil</keyword>
<evidence type="ECO:0000256" key="4">
    <source>
        <dbReference type="ARBA" id="ARBA00023157"/>
    </source>
</evidence>
<dbReference type="PANTHER" id="PTHR12630">
    <property type="entry name" value="N-LINKED OLIGOSACCHARIDE PROCESSING"/>
    <property type="match status" value="1"/>
</dbReference>
<dbReference type="GO" id="GO:0017177">
    <property type="term" value="C:glucosidase II complex"/>
    <property type="evidence" value="ECO:0007669"/>
    <property type="project" value="TreeGrafter"/>
</dbReference>
<gene>
    <name evidence="8" type="primary">GTB1</name>
    <name evidence="8" type="ORF">AWJ20_2656</name>
</gene>